<organism evidence="2 3">
    <name type="scientific">Anaerosacchariphilus polymeriproducens</name>
    <dbReference type="NCBI Taxonomy" id="1812858"/>
    <lineage>
        <taxon>Bacteria</taxon>
        <taxon>Bacillati</taxon>
        <taxon>Bacillota</taxon>
        <taxon>Clostridia</taxon>
        <taxon>Lachnospirales</taxon>
        <taxon>Lachnospiraceae</taxon>
        <taxon>Anaerosacchariphilus</taxon>
    </lineage>
</organism>
<protein>
    <submittedName>
        <fullName evidence="2">Glycosyltransferase</fullName>
    </submittedName>
</protein>
<evidence type="ECO:0000259" key="1">
    <source>
        <dbReference type="Pfam" id="PF00534"/>
    </source>
</evidence>
<dbReference type="RefSeq" id="WP_115482574.1">
    <property type="nucleotide sequence ID" value="NZ_QRCT01000045.1"/>
</dbReference>
<gene>
    <name evidence="2" type="ORF">DWV06_12760</name>
</gene>
<dbReference type="OrthoDB" id="2023634at2"/>
<keyword evidence="3" id="KW-1185">Reference proteome</keyword>
<dbReference type="InterPro" id="IPR001296">
    <property type="entry name" value="Glyco_trans_1"/>
</dbReference>
<evidence type="ECO:0000313" key="2">
    <source>
        <dbReference type="EMBL" id="RDU22812.1"/>
    </source>
</evidence>
<dbReference type="Pfam" id="PF00534">
    <property type="entry name" value="Glycos_transf_1"/>
    <property type="match status" value="1"/>
</dbReference>
<reference evidence="2 3" key="1">
    <citation type="submission" date="2018-07" db="EMBL/GenBank/DDBJ databases">
        <title>Anaerosacharophilus polymeroproducens gen. nov. sp. nov., an anaerobic bacterium isolated from salt field.</title>
        <authorList>
            <person name="Kim W."/>
            <person name="Yang S.-H."/>
            <person name="Oh J."/>
            <person name="Lee J.-H."/>
            <person name="Kwon K.K."/>
        </authorList>
    </citation>
    <scope>NUCLEOTIDE SEQUENCE [LARGE SCALE GENOMIC DNA]</scope>
    <source>
        <strain evidence="2 3">MCWD5</strain>
    </source>
</reference>
<keyword evidence="2" id="KW-0808">Transferase</keyword>
<feature type="domain" description="Glycosyl transferase family 1" evidence="1">
    <location>
        <begin position="296"/>
        <end position="453"/>
    </location>
</feature>
<dbReference type="SUPFAM" id="SSF53756">
    <property type="entry name" value="UDP-Glycosyltransferase/glycogen phosphorylase"/>
    <property type="match status" value="1"/>
</dbReference>
<comment type="caution">
    <text evidence="2">The sequence shown here is derived from an EMBL/GenBank/DDBJ whole genome shotgun (WGS) entry which is preliminary data.</text>
</comment>
<dbReference type="CDD" id="cd03801">
    <property type="entry name" value="GT4_PimA-like"/>
    <property type="match status" value="1"/>
</dbReference>
<accession>A0A371ATD6</accession>
<proteinExistence type="predicted"/>
<dbReference type="Gene3D" id="3.40.50.720">
    <property type="entry name" value="NAD(P)-binding Rossmann-like Domain"/>
    <property type="match status" value="1"/>
</dbReference>
<evidence type="ECO:0000313" key="3">
    <source>
        <dbReference type="Proteomes" id="UP000255036"/>
    </source>
</evidence>
<dbReference type="Gene3D" id="3.40.50.2000">
    <property type="entry name" value="Glycogen Phosphorylase B"/>
    <property type="match status" value="2"/>
</dbReference>
<dbReference type="Proteomes" id="UP000255036">
    <property type="component" value="Unassembled WGS sequence"/>
</dbReference>
<dbReference type="GO" id="GO:0016757">
    <property type="term" value="F:glycosyltransferase activity"/>
    <property type="evidence" value="ECO:0007669"/>
    <property type="project" value="InterPro"/>
</dbReference>
<sequence length="474" mass="54969">MYQKEKDIIIFGASSGGMKVAQAFSSMNIPVKYFVDNESRKWGNKIEEKEICSPISLENGKQEFQIIIASEYQNEIEEQLKSMNLLSNLLLKEEVIMDYVLDHLHEFPRLKNLTSLEESSENIIFDMLDGFELGGIENWSYLAALGLKKRNYNVLLYSNITEKKPVKELIDHVKPFDTDFKRYWSLIHELVESIVEQLPCTLMINKQRQLLIAGSIVKRLYPNQLKIISVLHNDRIDIYRRQEFMKNEVDKIACVSNDIKEKMVHEFGVDENKVFYKESPVHFEPVLQRSYSLDTNKSIQIGYAARLEKVQKRVDLFVPLINMLEDKRVNYQLHIAGTGSYEEKLKDYIYRNQLQNKVVMHGFLTKEKMQGFWKNSDIFLNLSDYEGVGLSMLEAMSYGCVPVVTQVAGSVEFITDGVNGYLCQTGNVDQLVSGIMKLETDRENLIKFGEICRKKIELKCSENDYIDYLEQLIV</sequence>
<dbReference type="EMBL" id="QRCT01000045">
    <property type="protein sequence ID" value="RDU22812.1"/>
    <property type="molecule type" value="Genomic_DNA"/>
</dbReference>
<name>A0A371ATD6_9FIRM</name>
<dbReference type="PANTHER" id="PTHR12526:SF630">
    <property type="entry name" value="GLYCOSYLTRANSFERASE"/>
    <property type="match status" value="1"/>
</dbReference>
<dbReference type="AlphaFoldDB" id="A0A371ATD6"/>
<dbReference type="PANTHER" id="PTHR12526">
    <property type="entry name" value="GLYCOSYLTRANSFERASE"/>
    <property type="match status" value="1"/>
</dbReference>